<dbReference type="InterPro" id="IPR051397">
    <property type="entry name" value="Zn-ADH-like_protein"/>
</dbReference>
<dbReference type="InterPro" id="IPR011032">
    <property type="entry name" value="GroES-like_sf"/>
</dbReference>
<sequence length="359" mass="38034">MKAAILKSLGTPLAIETMPDPVLGTGEVIVDVVATPVLPYAQEVFSGERRYPLALPIVPGCGAIGRVRQSGPDATQLQPGDWVFCDPTVRSRDDARMPDIVLQGWSARGEGGQQLQRHFHDGPFAERVRVPTENAVRIGEIAPSDAARWCALNTLLVPYGGLLASDLRAGEVVLVSGATGHFGSACIAVALAMGAQCVVAPGRNADVLADLARRFGERVRPVSLTGDEATDRTRMQQAAPGPIDCVIDLMPPSVPATTVRAAVMAVRPYGRVVLMGGVGMLGGAGLELPYPWIMRNDITLRGKWMYPTEAVTLMAGLVRGVLLDLGLFDVTRFTLDDANDAVKHAAANGGPFRMTVIAP</sequence>
<dbReference type="AlphaFoldDB" id="A0A3N8PMF0"/>
<dbReference type="RefSeq" id="WP_124581538.1">
    <property type="nucleotide sequence ID" value="NZ_QTQV01000013.1"/>
</dbReference>
<dbReference type="SUPFAM" id="SSF50129">
    <property type="entry name" value="GroES-like"/>
    <property type="match status" value="1"/>
</dbReference>
<dbReference type="PANTHER" id="PTHR43677:SF4">
    <property type="entry name" value="QUINONE OXIDOREDUCTASE-LIKE PROTEIN 2"/>
    <property type="match status" value="1"/>
</dbReference>
<organism evidence="3 4">
    <name type="scientific">Burkholderia contaminans</name>
    <dbReference type="NCBI Taxonomy" id="488447"/>
    <lineage>
        <taxon>Bacteria</taxon>
        <taxon>Pseudomonadati</taxon>
        <taxon>Pseudomonadota</taxon>
        <taxon>Betaproteobacteria</taxon>
        <taxon>Burkholderiales</taxon>
        <taxon>Burkholderiaceae</taxon>
        <taxon>Burkholderia</taxon>
        <taxon>Burkholderia cepacia complex</taxon>
    </lineage>
</organism>
<dbReference type="Pfam" id="PF08240">
    <property type="entry name" value="ADH_N"/>
    <property type="match status" value="1"/>
</dbReference>
<dbReference type="Pfam" id="PF00107">
    <property type="entry name" value="ADH_zinc_N"/>
    <property type="match status" value="1"/>
</dbReference>
<dbReference type="PANTHER" id="PTHR43677">
    <property type="entry name" value="SHORT-CHAIN DEHYDROGENASE/REDUCTASE"/>
    <property type="match status" value="1"/>
</dbReference>
<dbReference type="SUPFAM" id="SSF51735">
    <property type="entry name" value="NAD(P)-binding Rossmann-fold domains"/>
    <property type="match status" value="1"/>
</dbReference>
<comment type="caution">
    <text evidence="3">The sequence shown here is derived from an EMBL/GenBank/DDBJ whole genome shotgun (WGS) entry which is preliminary data.</text>
</comment>
<evidence type="ECO:0000259" key="1">
    <source>
        <dbReference type="Pfam" id="PF00107"/>
    </source>
</evidence>
<dbReference type="Proteomes" id="UP000277921">
    <property type="component" value="Unassembled WGS sequence"/>
</dbReference>
<dbReference type="InterPro" id="IPR013154">
    <property type="entry name" value="ADH-like_N"/>
</dbReference>
<reference evidence="3 4" key="1">
    <citation type="submission" date="2018-08" db="EMBL/GenBank/DDBJ databases">
        <title>Comparative analysis of Burkholderia isolates from Puerto Rico.</title>
        <authorList>
            <person name="Hall C."/>
            <person name="Sahl J."/>
            <person name="Wagner D."/>
        </authorList>
    </citation>
    <scope>NUCLEOTIDE SEQUENCE [LARGE SCALE GENOMIC DNA]</scope>
    <source>
        <strain evidence="3 4">Bp9025</strain>
    </source>
</reference>
<dbReference type="CDD" id="cd05188">
    <property type="entry name" value="MDR"/>
    <property type="match status" value="1"/>
</dbReference>
<evidence type="ECO:0000259" key="2">
    <source>
        <dbReference type="Pfam" id="PF08240"/>
    </source>
</evidence>
<dbReference type="InterPro" id="IPR036291">
    <property type="entry name" value="NAD(P)-bd_dom_sf"/>
</dbReference>
<dbReference type="Gene3D" id="3.40.50.720">
    <property type="entry name" value="NAD(P)-binding Rossmann-like Domain"/>
    <property type="match status" value="1"/>
</dbReference>
<proteinExistence type="predicted"/>
<gene>
    <name evidence="3" type="ORF">DF051_22135</name>
</gene>
<feature type="domain" description="Alcohol dehydrogenase-like C-terminal" evidence="1">
    <location>
        <begin position="183"/>
        <end position="310"/>
    </location>
</feature>
<feature type="domain" description="Alcohol dehydrogenase-like N-terminal" evidence="2">
    <location>
        <begin position="25"/>
        <end position="138"/>
    </location>
</feature>
<dbReference type="EMBL" id="QTQV01000013">
    <property type="protein sequence ID" value="RQT12588.1"/>
    <property type="molecule type" value="Genomic_DNA"/>
</dbReference>
<dbReference type="Gene3D" id="3.90.180.10">
    <property type="entry name" value="Medium-chain alcohol dehydrogenases, catalytic domain"/>
    <property type="match status" value="1"/>
</dbReference>
<evidence type="ECO:0000313" key="3">
    <source>
        <dbReference type="EMBL" id="RQT12588.1"/>
    </source>
</evidence>
<dbReference type="GO" id="GO:0016491">
    <property type="term" value="F:oxidoreductase activity"/>
    <property type="evidence" value="ECO:0007669"/>
    <property type="project" value="TreeGrafter"/>
</dbReference>
<protein>
    <submittedName>
        <fullName evidence="3">Zinc-binding alcohol dehydrogenase family protein</fullName>
    </submittedName>
</protein>
<accession>A0A3N8PMF0</accession>
<name>A0A3N8PMF0_9BURK</name>
<evidence type="ECO:0000313" key="4">
    <source>
        <dbReference type="Proteomes" id="UP000277921"/>
    </source>
</evidence>
<dbReference type="InterPro" id="IPR013149">
    <property type="entry name" value="ADH-like_C"/>
</dbReference>